<dbReference type="GO" id="GO:0005737">
    <property type="term" value="C:cytoplasm"/>
    <property type="evidence" value="ECO:0007669"/>
    <property type="project" value="UniProtKB-ARBA"/>
</dbReference>
<protein>
    <submittedName>
        <fullName evidence="6">Lymphocyte cytosolic protein 2</fullName>
    </submittedName>
</protein>
<feature type="compositionally biased region" description="Basic and acidic residues" evidence="3">
    <location>
        <begin position="174"/>
        <end position="189"/>
    </location>
</feature>
<proteinExistence type="predicted"/>
<keyword evidence="1 2" id="KW-0727">SH2 domain</keyword>
<reference evidence="6" key="1">
    <citation type="submission" date="2025-08" db="UniProtKB">
        <authorList>
            <consortium name="RefSeq"/>
        </authorList>
    </citation>
    <scope>IDENTIFICATION</scope>
    <source>
        <tissue evidence="6">Brain</tissue>
    </source>
</reference>
<dbReference type="SMART" id="SM00252">
    <property type="entry name" value="SH2"/>
    <property type="match status" value="1"/>
</dbReference>
<feature type="region of interest" description="Disordered" evidence="3">
    <location>
        <begin position="83"/>
        <end position="123"/>
    </location>
</feature>
<dbReference type="GO" id="GO:0007169">
    <property type="term" value="P:cell surface receptor protein tyrosine kinase signaling pathway"/>
    <property type="evidence" value="ECO:0007669"/>
    <property type="project" value="TreeGrafter"/>
</dbReference>
<dbReference type="PROSITE" id="PS50001">
    <property type="entry name" value="SH2"/>
    <property type="match status" value="1"/>
</dbReference>
<evidence type="ECO:0000259" key="4">
    <source>
        <dbReference type="PROSITE" id="PS50001"/>
    </source>
</evidence>
<feature type="compositionally biased region" description="Acidic residues" evidence="3">
    <location>
        <begin position="104"/>
        <end position="123"/>
    </location>
</feature>
<dbReference type="InterPro" id="IPR051751">
    <property type="entry name" value="Immunoreceptor_sig_adapters"/>
</dbReference>
<dbReference type="InterPro" id="IPR036860">
    <property type="entry name" value="SH2_dom_sf"/>
</dbReference>
<dbReference type="InterPro" id="IPR013761">
    <property type="entry name" value="SAM/pointed_sf"/>
</dbReference>
<evidence type="ECO:0000256" key="1">
    <source>
        <dbReference type="ARBA" id="ARBA00022999"/>
    </source>
</evidence>
<evidence type="ECO:0000256" key="3">
    <source>
        <dbReference type="SAM" id="MobiDB-lite"/>
    </source>
</evidence>
<feature type="region of interest" description="Disordered" evidence="3">
    <location>
        <begin position="136"/>
        <end position="277"/>
    </location>
</feature>
<dbReference type="PRINTS" id="PR00401">
    <property type="entry name" value="SH2DOMAIN"/>
</dbReference>
<dbReference type="PANTHER" id="PTHR14098:SF1">
    <property type="entry name" value="LYMPHOCYTE CYTOSOLIC PROTEIN 2"/>
    <property type="match status" value="1"/>
</dbReference>
<name>A0AAJ8DQX5_LATCA</name>
<dbReference type="SUPFAM" id="SSF55550">
    <property type="entry name" value="SH2 domain"/>
    <property type="match status" value="1"/>
</dbReference>
<evidence type="ECO:0000313" key="5">
    <source>
        <dbReference type="Proteomes" id="UP000694890"/>
    </source>
</evidence>
<sequence>MSLNNVPSKAEVMGWNPQSLADYLKKLKLSGCDKVVMKGCINGVQFLQMAERDFHVFSPLYFPIITKIQREINNGEQRKAFGLKLKPQKSPTQAFVQDKKMFESDEFDSESDNDYESPEQEEDDDRYICALAEAQTVEQQDSEESFDGNYRPLDSAETMKPPRPPRASKLQGSHSRDPAHDPSPAERTSKPPLPRRMNPSPQRPLKTPAPPPPSQPNLHIDRSKKPGQPTPTQRAPPNSKGSTVKALHSSTLKLPKPWTPKPSDRTSKLSLSPPVPTQPTTINYSILRQKQGLDPSWYGGKVTRHQAEAALREMNKDGAFVVRDSSKGSADHPYTLMLLKEGKVYNIKIRNQGGSYSLGNGLNNKNFPGVEEMITHHKHTPLLLIDATDQSSEGHSQSCLLYPAGS</sequence>
<gene>
    <name evidence="6" type="primary">lcp2b</name>
</gene>
<dbReference type="RefSeq" id="XP_050928153.1">
    <property type="nucleotide sequence ID" value="XM_051072196.1"/>
</dbReference>
<feature type="domain" description="SH2" evidence="4">
    <location>
        <begin position="297"/>
        <end position="404"/>
    </location>
</feature>
<dbReference type="AlphaFoldDB" id="A0AAJ8DQX5"/>
<dbReference type="CTD" id="100004351"/>
<dbReference type="Proteomes" id="UP000694890">
    <property type="component" value="Linkage group LG8"/>
</dbReference>
<dbReference type="GO" id="GO:0035556">
    <property type="term" value="P:intracellular signal transduction"/>
    <property type="evidence" value="ECO:0007669"/>
    <property type="project" value="TreeGrafter"/>
</dbReference>
<organism evidence="5 6">
    <name type="scientific">Lates calcarifer</name>
    <name type="common">Barramundi</name>
    <name type="synonym">Holocentrus calcarifer</name>
    <dbReference type="NCBI Taxonomy" id="8187"/>
    <lineage>
        <taxon>Eukaryota</taxon>
        <taxon>Metazoa</taxon>
        <taxon>Chordata</taxon>
        <taxon>Craniata</taxon>
        <taxon>Vertebrata</taxon>
        <taxon>Euteleostomi</taxon>
        <taxon>Actinopterygii</taxon>
        <taxon>Neopterygii</taxon>
        <taxon>Teleostei</taxon>
        <taxon>Neoteleostei</taxon>
        <taxon>Acanthomorphata</taxon>
        <taxon>Carangaria</taxon>
        <taxon>Carangaria incertae sedis</taxon>
        <taxon>Centropomidae</taxon>
        <taxon>Lates</taxon>
    </lineage>
</organism>
<dbReference type="Gene3D" id="3.30.505.10">
    <property type="entry name" value="SH2 domain"/>
    <property type="match status" value="1"/>
</dbReference>
<dbReference type="FunFam" id="3.30.505.10:FF:000016">
    <property type="entry name" value="B-cell linker protein isoform 2"/>
    <property type="match status" value="1"/>
</dbReference>
<dbReference type="KEGG" id="lcf:108882790"/>
<accession>A0AAJ8DQX5</accession>
<dbReference type="Gene3D" id="1.10.150.50">
    <property type="entry name" value="Transcription Factor, Ets-1"/>
    <property type="match status" value="1"/>
</dbReference>
<dbReference type="GeneID" id="108882790"/>
<dbReference type="PANTHER" id="PTHR14098">
    <property type="entry name" value="SH2 DOMAIN CONTAINING PROTEIN"/>
    <property type="match status" value="1"/>
</dbReference>
<evidence type="ECO:0000313" key="6">
    <source>
        <dbReference type="RefSeq" id="XP_050928153.1"/>
    </source>
</evidence>
<dbReference type="Pfam" id="PF00017">
    <property type="entry name" value="SH2"/>
    <property type="match status" value="1"/>
</dbReference>
<dbReference type="InterPro" id="IPR000980">
    <property type="entry name" value="SH2"/>
</dbReference>
<evidence type="ECO:0000256" key="2">
    <source>
        <dbReference type="PROSITE-ProRule" id="PRU00191"/>
    </source>
</evidence>
<feature type="compositionally biased region" description="Polar residues" evidence="3">
    <location>
        <begin position="230"/>
        <end position="242"/>
    </location>
</feature>